<reference evidence="1" key="1">
    <citation type="journal article" date="2014" name="Front. Microbiol.">
        <title>High frequency of phylogenetically diverse reductive dehalogenase-homologous genes in deep subseafloor sedimentary metagenomes.</title>
        <authorList>
            <person name="Kawai M."/>
            <person name="Futagami T."/>
            <person name="Toyoda A."/>
            <person name="Takaki Y."/>
            <person name="Nishi S."/>
            <person name="Hori S."/>
            <person name="Arai W."/>
            <person name="Tsubouchi T."/>
            <person name="Morono Y."/>
            <person name="Uchiyama I."/>
            <person name="Ito T."/>
            <person name="Fujiyama A."/>
            <person name="Inagaki F."/>
            <person name="Takami H."/>
        </authorList>
    </citation>
    <scope>NUCLEOTIDE SEQUENCE</scope>
    <source>
        <strain evidence="1">Expedition CK06-06</strain>
    </source>
</reference>
<gene>
    <name evidence="1" type="ORF">S06H3_45349</name>
</gene>
<name>X1NSA0_9ZZZZ</name>
<sequence>MTDARAMSIDELKAFLVSSDVFTFKGNSREETYAWIERTLRSYRYCSRPRSEKGLIRSYMQKITGISGSQLTRLIGQFRRTRHVRVRTYNRHCFPTKYTREDQLLLAELDNNNERV</sequence>
<feature type="non-terminal residue" evidence="1">
    <location>
        <position position="116"/>
    </location>
</feature>
<accession>X1NSA0</accession>
<evidence type="ECO:0000313" key="1">
    <source>
        <dbReference type="EMBL" id="GAI33091.1"/>
    </source>
</evidence>
<protein>
    <submittedName>
        <fullName evidence="1">Uncharacterized protein</fullName>
    </submittedName>
</protein>
<organism evidence="1">
    <name type="scientific">marine sediment metagenome</name>
    <dbReference type="NCBI Taxonomy" id="412755"/>
    <lineage>
        <taxon>unclassified sequences</taxon>
        <taxon>metagenomes</taxon>
        <taxon>ecological metagenomes</taxon>
    </lineage>
</organism>
<proteinExistence type="predicted"/>
<dbReference type="AlphaFoldDB" id="X1NSA0"/>
<comment type="caution">
    <text evidence="1">The sequence shown here is derived from an EMBL/GenBank/DDBJ whole genome shotgun (WGS) entry which is preliminary data.</text>
</comment>
<dbReference type="EMBL" id="BARV01028304">
    <property type="protein sequence ID" value="GAI33091.1"/>
    <property type="molecule type" value="Genomic_DNA"/>
</dbReference>